<accession>A0AAD9JEL5</accession>
<dbReference type="GO" id="GO:0003676">
    <property type="term" value="F:nucleic acid binding"/>
    <property type="evidence" value="ECO:0007669"/>
    <property type="project" value="InterPro"/>
</dbReference>
<comment type="caution">
    <text evidence="1">The sequence shown here is derived from an EMBL/GenBank/DDBJ whole genome shotgun (WGS) entry which is preliminary data.</text>
</comment>
<dbReference type="InterPro" id="IPR012337">
    <property type="entry name" value="RNaseH-like_sf"/>
</dbReference>
<sequence>MGGASIEIHQDTTVDITPDNNTAYKIWDGSFLLARHLDNKDYFKPGYFSNKRCIELGAGCRLAIENLDIENPLVLSILELHSSFKTRIVFGWVPSHIGIRGNELADKAAKTALKGRKINIPLPFTDFRHIIKQYVRKQWSDFWSLQSENKLHAVQPALGCSMWSCRERRREEIVLCLLRIGHSFLIHRFASWLEKIHQSVSPAKNA</sequence>
<evidence type="ECO:0008006" key="3">
    <source>
        <dbReference type="Google" id="ProtNLM"/>
    </source>
</evidence>
<keyword evidence="2" id="KW-1185">Reference proteome</keyword>
<dbReference type="EMBL" id="JAODUP010000372">
    <property type="protein sequence ID" value="KAK2151198.1"/>
    <property type="molecule type" value="Genomic_DNA"/>
</dbReference>
<protein>
    <recommendedName>
        <fullName evidence="3">RNase H type-1 domain-containing protein</fullName>
    </recommendedName>
</protein>
<evidence type="ECO:0000313" key="2">
    <source>
        <dbReference type="Proteomes" id="UP001208570"/>
    </source>
</evidence>
<dbReference type="InterPro" id="IPR036397">
    <property type="entry name" value="RNaseH_sf"/>
</dbReference>
<dbReference type="Gene3D" id="3.30.420.10">
    <property type="entry name" value="Ribonuclease H-like superfamily/Ribonuclease H"/>
    <property type="match status" value="1"/>
</dbReference>
<dbReference type="Proteomes" id="UP001208570">
    <property type="component" value="Unassembled WGS sequence"/>
</dbReference>
<dbReference type="Gene3D" id="3.40.50.150">
    <property type="entry name" value="Vaccinia Virus protein VP39"/>
    <property type="match status" value="1"/>
</dbReference>
<dbReference type="AlphaFoldDB" id="A0AAD9JEL5"/>
<gene>
    <name evidence="1" type="ORF">LSH36_372g01028</name>
</gene>
<dbReference type="InterPro" id="IPR029063">
    <property type="entry name" value="SAM-dependent_MTases_sf"/>
</dbReference>
<name>A0AAD9JEL5_9ANNE</name>
<organism evidence="1 2">
    <name type="scientific">Paralvinella palmiformis</name>
    <dbReference type="NCBI Taxonomy" id="53620"/>
    <lineage>
        <taxon>Eukaryota</taxon>
        <taxon>Metazoa</taxon>
        <taxon>Spiralia</taxon>
        <taxon>Lophotrochozoa</taxon>
        <taxon>Annelida</taxon>
        <taxon>Polychaeta</taxon>
        <taxon>Sedentaria</taxon>
        <taxon>Canalipalpata</taxon>
        <taxon>Terebellida</taxon>
        <taxon>Terebelliformia</taxon>
        <taxon>Alvinellidae</taxon>
        <taxon>Paralvinella</taxon>
    </lineage>
</organism>
<proteinExistence type="predicted"/>
<evidence type="ECO:0000313" key="1">
    <source>
        <dbReference type="EMBL" id="KAK2151198.1"/>
    </source>
</evidence>
<reference evidence="1" key="1">
    <citation type="journal article" date="2023" name="Mol. Biol. Evol.">
        <title>Third-Generation Sequencing Reveals the Adaptive Role of the Epigenome in Three Deep-Sea Polychaetes.</title>
        <authorList>
            <person name="Perez M."/>
            <person name="Aroh O."/>
            <person name="Sun Y."/>
            <person name="Lan Y."/>
            <person name="Juniper S.K."/>
            <person name="Young C.R."/>
            <person name="Angers B."/>
            <person name="Qian P.Y."/>
        </authorList>
    </citation>
    <scope>NUCLEOTIDE SEQUENCE</scope>
    <source>
        <strain evidence="1">P08H-3</strain>
    </source>
</reference>
<dbReference type="SUPFAM" id="SSF53098">
    <property type="entry name" value="Ribonuclease H-like"/>
    <property type="match status" value="1"/>
</dbReference>